<dbReference type="EMBL" id="CAKOAT010400710">
    <property type="protein sequence ID" value="CAH8366879.1"/>
    <property type="molecule type" value="Genomic_DNA"/>
</dbReference>
<sequence>MTKINSVLEKKLEELENLIESLTLNEVDPKVYRDVELRVIFLKTLLAAEISSRPTDIEGEEVSEERLKLTCMAKRLKELEDAFNTIRLSGLDSNDGVVDGESNDGVVDESLDSNDGVVDVEAGSVSSWVNSCQGELGEAEVEKEEKKGDLDAEQWPLFQDASSEDKKGDEDVEQWPLFQDASWEEKEADKDAEQWPLFEDASSAEKKEITFPAAVKEEVVVRDVKEKRRFGSMDLVCLGLVGVILTLLLGYIGDISEEDPFLTPT</sequence>
<evidence type="ECO:0000313" key="5">
    <source>
        <dbReference type="Proteomes" id="UP001642260"/>
    </source>
</evidence>
<keyword evidence="2" id="KW-1133">Transmembrane helix</keyword>
<comment type="caution">
    <text evidence="4">The sequence shown here is derived from an EMBL/GenBank/DDBJ whole genome shotgun (WGS) entry which is preliminary data.</text>
</comment>
<dbReference type="InterPro" id="IPR056029">
    <property type="entry name" value="DUF7610"/>
</dbReference>
<gene>
    <name evidence="4" type="ORF">ERUC_LOCUS30691</name>
</gene>
<reference evidence="4 5" key="1">
    <citation type="submission" date="2022-03" db="EMBL/GenBank/DDBJ databases">
        <authorList>
            <person name="Macdonald S."/>
            <person name="Ahmed S."/>
            <person name="Newling K."/>
        </authorList>
    </citation>
    <scope>NUCLEOTIDE SEQUENCE [LARGE SCALE GENOMIC DNA]</scope>
</reference>
<evidence type="ECO:0000313" key="4">
    <source>
        <dbReference type="EMBL" id="CAH8366879.1"/>
    </source>
</evidence>
<evidence type="ECO:0000259" key="3">
    <source>
        <dbReference type="Pfam" id="PF24583"/>
    </source>
</evidence>
<evidence type="ECO:0000256" key="2">
    <source>
        <dbReference type="SAM" id="Phobius"/>
    </source>
</evidence>
<keyword evidence="2" id="KW-0812">Transmembrane</keyword>
<dbReference type="AlphaFoldDB" id="A0ABC8L3Z0"/>
<accession>A0ABC8L3Z0</accession>
<keyword evidence="2" id="KW-0472">Membrane</keyword>
<evidence type="ECO:0000256" key="1">
    <source>
        <dbReference type="SAM" id="MobiDB-lite"/>
    </source>
</evidence>
<protein>
    <recommendedName>
        <fullName evidence="3">DUF7610 domain-containing protein</fullName>
    </recommendedName>
</protein>
<feature type="transmembrane region" description="Helical" evidence="2">
    <location>
        <begin position="235"/>
        <end position="253"/>
    </location>
</feature>
<name>A0ABC8L3Z0_ERUVS</name>
<dbReference type="Pfam" id="PF24583">
    <property type="entry name" value="DUF7610"/>
    <property type="match status" value="1"/>
</dbReference>
<dbReference type="Proteomes" id="UP001642260">
    <property type="component" value="Unassembled WGS sequence"/>
</dbReference>
<keyword evidence="5" id="KW-1185">Reference proteome</keyword>
<proteinExistence type="predicted"/>
<organism evidence="4 5">
    <name type="scientific">Eruca vesicaria subsp. sativa</name>
    <name type="common">Garden rocket</name>
    <name type="synonym">Eruca sativa</name>
    <dbReference type="NCBI Taxonomy" id="29727"/>
    <lineage>
        <taxon>Eukaryota</taxon>
        <taxon>Viridiplantae</taxon>
        <taxon>Streptophyta</taxon>
        <taxon>Embryophyta</taxon>
        <taxon>Tracheophyta</taxon>
        <taxon>Spermatophyta</taxon>
        <taxon>Magnoliopsida</taxon>
        <taxon>eudicotyledons</taxon>
        <taxon>Gunneridae</taxon>
        <taxon>Pentapetalae</taxon>
        <taxon>rosids</taxon>
        <taxon>malvids</taxon>
        <taxon>Brassicales</taxon>
        <taxon>Brassicaceae</taxon>
        <taxon>Brassiceae</taxon>
        <taxon>Eruca</taxon>
    </lineage>
</organism>
<feature type="domain" description="DUF7610" evidence="3">
    <location>
        <begin position="8"/>
        <end position="85"/>
    </location>
</feature>
<feature type="region of interest" description="Disordered" evidence="1">
    <location>
        <begin position="135"/>
        <end position="155"/>
    </location>
</feature>